<gene>
    <name evidence="2" type="primary">ORF666</name>
</gene>
<name>A0A0B6XSY6_9EUPU</name>
<protein>
    <submittedName>
        <fullName evidence="2">Uncharacterized protein</fullName>
    </submittedName>
</protein>
<accession>A0A0B6XSY6</accession>
<dbReference type="EMBL" id="HACG01000282">
    <property type="protein sequence ID" value="CEK47147.1"/>
    <property type="molecule type" value="Transcribed_RNA"/>
</dbReference>
<sequence>CSRHVQTILLVKGLTLSLSAEMTYHLQRVLYKHKLSSHGKNLRGLWKKVLMNRTLWSIFELTTLGK</sequence>
<proteinExistence type="predicted"/>
<feature type="chain" id="PRO_5002110670" evidence="1">
    <location>
        <begin position="20"/>
        <end position="66"/>
    </location>
</feature>
<keyword evidence="1" id="KW-0732">Signal</keyword>
<feature type="non-terminal residue" evidence="2">
    <location>
        <position position="66"/>
    </location>
</feature>
<feature type="signal peptide" evidence="1">
    <location>
        <begin position="1"/>
        <end position="19"/>
    </location>
</feature>
<evidence type="ECO:0000313" key="2">
    <source>
        <dbReference type="EMBL" id="CEK47147.1"/>
    </source>
</evidence>
<evidence type="ECO:0000256" key="1">
    <source>
        <dbReference type="SAM" id="SignalP"/>
    </source>
</evidence>
<organism evidence="2">
    <name type="scientific">Arion vulgaris</name>
    <dbReference type="NCBI Taxonomy" id="1028688"/>
    <lineage>
        <taxon>Eukaryota</taxon>
        <taxon>Metazoa</taxon>
        <taxon>Spiralia</taxon>
        <taxon>Lophotrochozoa</taxon>
        <taxon>Mollusca</taxon>
        <taxon>Gastropoda</taxon>
        <taxon>Heterobranchia</taxon>
        <taxon>Euthyneura</taxon>
        <taxon>Panpulmonata</taxon>
        <taxon>Eupulmonata</taxon>
        <taxon>Stylommatophora</taxon>
        <taxon>Helicina</taxon>
        <taxon>Arionoidea</taxon>
        <taxon>Arionidae</taxon>
        <taxon>Arion</taxon>
    </lineage>
</organism>
<feature type="non-terminal residue" evidence="2">
    <location>
        <position position="1"/>
    </location>
</feature>
<dbReference type="AlphaFoldDB" id="A0A0B6XSY6"/>
<reference evidence="2" key="1">
    <citation type="submission" date="2014-12" db="EMBL/GenBank/DDBJ databases">
        <title>Insight into the proteome of Arion vulgaris.</title>
        <authorList>
            <person name="Aradska J."/>
            <person name="Bulat T."/>
            <person name="Smidak R."/>
            <person name="Sarate P."/>
            <person name="Gangsoo J."/>
            <person name="Sialana F."/>
            <person name="Bilban M."/>
            <person name="Lubec G."/>
        </authorList>
    </citation>
    <scope>NUCLEOTIDE SEQUENCE</scope>
    <source>
        <tissue evidence="2">Skin</tissue>
    </source>
</reference>